<evidence type="ECO:0000256" key="7">
    <source>
        <dbReference type="RuleBase" id="RU363032"/>
    </source>
</evidence>
<comment type="caution">
    <text evidence="9">The sequence shown here is derived from an EMBL/GenBank/DDBJ whole genome shotgun (WGS) entry which is preliminary data.</text>
</comment>
<feature type="transmembrane region" description="Helical" evidence="7">
    <location>
        <begin position="124"/>
        <end position="144"/>
    </location>
</feature>
<evidence type="ECO:0000256" key="5">
    <source>
        <dbReference type="ARBA" id="ARBA00022989"/>
    </source>
</evidence>
<dbReference type="GO" id="GO:0055085">
    <property type="term" value="P:transmembrane transport"/>
    <property type="evidence" value="ECO:0007669"/>
    <property type="project" value="InterPro"/>
</dbReference>
<dbReference type="Gene3D" id="1.10.3720.10">
    <property type="entry name" value="MetI-like"/>
    <property type="match status" value="1"/>
</dbReference>
<proteinExistence type="inferred from homology"/>
<dbReference type="PANTHER" id="PTHR30151">
    <property type="entry name" value="ALKANE SULFONATE ABC TRANSPORTER-RELATED, MEMBRANE SUBUNIT"/>
    <property type="match status" value="1"/>
</dbReference>
<sequence length="188" mass="20579">MALTGYISAVVIGVPLGLLMGWYKKVDDIVKPIFEVIRPIPPIAWIPLAILWFGIGLPAKAFIIWLSAFVPSVINSYAGIKLTEPVLINVARTFGATNWETFLRIGVPSALPMVFTGLRLSLSSAWMTLVAAELLAATEGLGYMIQMGRTLSRPDVIIVGMLTIGFTGAIMAYVLERFEVKLAPWRRS</sequence>
<comment type="subcellular location">
    <subcellularLocation>
        <location evidence="1 7">Cell membrane</location>
        <topology evidence="1 7">Multi-pass membrane protein</topology>
    </subcellularLocation>
</comment>
<dbReference type="AlphaFoldDB" id="A0A2T0AR81"/>
<dbReference type="InterPro" id="IPR035906">
    <property type="entry name" value="MetI-like_sf"/>
</dbReference>
<dbReference type="Pfam" id="PF00528">
    <property type="entry name" value="BPD_transp_1"/>
    <property type="match status" value="1"/>
</dbReference>
<reference evidence="9 10" key="1">
    <citation type="submission" date="2018-03" db="EMBL/GenBank/DDBJ databases">
        <title>Genome sequence of Moorella humiferrea DSM 23265.</title>
        <authorList>
            <person name="Poehlein A."/>
            <person name="Daniel R."/>
        </authorList>
    </citation>
    <scope>NUCLEOTIDE SEQUENCE [LARGE SCALE GENOMIC DNA]</scope>
    <source>
        <strain evidence="9 10">DSM 23265</strain>
    </source>
</reference>
<keyword evidence="3" id="KW-1003">Cell membrane</keyword>
<name>A0A2T0AR81_9FIRM</name>
<keyword evidence="2 7" id="KW-0813">Transport</keyword>
<accession>A0A2T0AR81</accession>
<dbReference type="CDD" id="cd06261">
    <property type="entry name" value="TM_PBP2"/>
    <property type="match status" value="1"/>
</dbReference>
<evidence type="ECO:0000256" key="1">
    <source>
        <dbReference type="ARBA" id="ARBA00004651"/>
    </source>
</evidence>
<feature type="transmembrane region" description="Helical" evidence="7">
    <location>
        <begin position="6"/>
        <end position="24"/>
    </location>
</feature>
<dbReference type="PANTHER" id="PTHR30151:SF0">
    <property type="entry name" value="ABC TRANSPORTER PERMEASE PROTEIN MJ0413-RELATED"/>
    <property type="match status" value="1"/>
</dbReference>
<evidence type="ECO:0000313" key="10">
    <source>
        <dbReference type="Proteomes" id="UP000238415"/>
    </source>
</evidence>
<evidence type="ECO:0000256" key="2">
    <source>
        <dbReference type="ARBA" id="ARBA00022448"/>
    </source>
</evidence>
<protein>
    <submittedName>
        <fullName evidence="9">Putative aliphatic sulfonates transport permease protein SsuC</fullName>
    </submittedName>
</protein>
<comment type="similarity">
    <text evidence="7">Belongs to the binding-protein-dependent transport system permease family.</text>
</comment>
<gene>
    <name evidence="9" type="primary">ssuC_4</name>
    <name evidence="9" type="ORF">MOHU_15230</name>
</gene>
<dbReference type="Proteomes" id="UP000238415">
    <property type="component" value="Unassembled WGS sequence"/>
</dbReference>
<keyword evidence="5 7" id="KW-1133">Transmembrane helix</keyword>
<evidence type="ECO:0000259" key="8">
    <source>
        <dbReference type="PROSITE" id="PS50928"/>
    </source>
</evidence>
<dbReference type="PROSITE" id="PS50928">
    <property type="entry name" value="ABC_TM1"/>
    <property type="match status" value="1"/>
</dbReference>
<feature type="transmembrane region" description="Helical" evidence="7">
    <location>
        <begin position="156"/>
        <end position="175"/>
    </location>
</feature>
<feature type="transmembrane region" description="Helical" evidence="7">
    <location>
        <begin position="36"/>
        <end position="55"/>
    </location>
</feature>
<dbReference type="GO" id="GO:0005886">
    <property type="term" value="C:plasma membrane"/>
    <property type="evidence" value="ECO:0007669"/>
    <property type="project" value="UniProtKB-SubCell"/>
</dbReference>
<feature type="domain" description="ABC transmembrane type-1" evidence="8">
    <location>
        <begin position="1"/>
        <end position="175"/>
    </location>
</feature>
<keyword evidence="10" id="KW-1185">Reference proteome</keyword>
<evidence type="ECO:0000256" key="4">
    <source>
        <dbReference type="ARBA" id="ARBA00022692"/>
    </source>
</evidence>
<organism evidence="9 10">
    <name type="scientific">Neomoorella humiferrea</name>
    <dbReference type="NCBI Taxonomy" id="676965"/>
    <lineage>
        <taxon>Bacteria</taxon>
        <taxon>Bacillati</taxon>
        <taxon>Bacillota</taxon>
        <taxon>Clostridia</taxon>
        <taxon>Neomoorellales</taxon>
        <taxon>Neomoorellaceae</taxon>
        <taxon>Neomoorella</taxon>
    </lineage>
</organism>
<evidence type="ECO:0000256" key="6">
    <source>
        <dbReference type="ARBA" id="ARBA00023136"/>
    </source>
</evidence>
<evidence type="ECO:0000256" key="3">
    <source>
        <dbReference type="ARBA" id="ARBA00022475"/>
    </source>
</evidence>
<keyword evidence="4 7" id="KW-0812">Transmembrane</keyword>
<dbReference type="SUPFAM" id="SSF161098">
    <property type="entry name" value="MetI-like"/>
    <property type="match status" value="1"/>
</dbReference>
<keyword evidence="6 7" id="KW-0472">Membrane</keyword>
<evidence type="ECO:0000313" key="9">
    <source>
        <dbReference type="EMBL" id="PRR71993.1"/>
    </source>
</evidence>
<dbReference type="EMBL" id="PVXM01000030">
    <property type="protein sequence ID" value="PRR71993.1"/>
    <property type="molecule type" value="Genomic_DNA"/>
</dbReference>
<dbReference type="InterPro" id="IPR000515">
    <property type="entry name" value="MetI-like"/>
</dbReference>